<reference evidence="2 3" key="1">
    <citation type="submission" date="2024-09" db="EMBL/GenBank/DDBJ databases">
        <authorList>
            <person name="Sun Q."/>
            <person name="Mori K."/>
        </authorList>
    </citation>
    <scope>NUCLEOTIDE SEQUENCE [LARGE SCALE GENOMIC DNA]</scope>
    <source>
        <strain evidence="2 3">CECT 9424</strain>
    </source>
</reference>
<name>A0ABV5HYA7_9RHOB</name>
<organism evidence="2 3">
    <name type="scientific">Roseovarius ramblicola</name>
    <dbReference type="NCBI Taxonomy" id="2022336"/>
    <lineage>
        <taxon>Bacteria</taxon>
        <taxon>Pseudomonadati</taxon>
        <taxon>Pseudomonadota</taxon>
        <taxon>Alphaproteobacteria</taxon>
        <taxon>Rhodobacterales</taxon>
        <taxon>Roseobacteraceae</taxon>
        <taxon>Roseovarius</taxon>
    </lineage>
</organism>
<dbReference type="PANTHER" id="PTHR43283:SF14">
    <property type="entry name" value="BLL8153 PROTEIN"/>
    <property type="match status" value="1"/>
</dbReference>
<dbReference type="InterPro" id="IPR012338">
    <property type="entry name" value="Beta-lactam/transpept-like"/>
</dbReference>
<evidence type="ECO:0000259" key="1">
    <source>
        <dbReference type="Pfam" id="PF00144"/>
    </source>
</evidence>
<evidence type="ECO:0000313" key="3">
    <source>
        <dbReference type="Proteomes" id="UP001589670"/>
    </source>
</evidence>
<dbReference type="EC" id="3.-.-.-" evidence="2"/>
<comment type="caution">
    <text evidence="2">The sequence shown here is derived from an EMBL/GenBank/DDBJ whole genome shotgun (WGS) entry which is preliminary data.</text>
</comment>
<evidence type="ECO:0000313" key="2">
    <source>
        <dbReference type="EMBL" id="MFB9149317.1"/>
    </source>
</evidence>
<dbReference type="Gene3D" id="3.40.710.10">
    <property type="entry name" value="DD-peptidase/beta-lactamase superfamily"/>
    <property type="match status" value="1"/>
</dbReference>
<protein>
    <submittedName>
        <fullName evidence="2">Serine hydrolase domain-containing protein</fullName>
        <ecNumber evidence="2">3.-.-.-</ecNumber>
    </submittedName>
</protein>
<dbReference type="Proteomes" id="UP001589670">
    <property type="component" value="Unassembled WGS sequence"/>
</dbReference>
<dbReference type="PANTHER" id="PTHR43283">
    <property type="entry name" value="BETA-LACTAMASE-RELATED"/>
    <property type="match status" value="1"/>
</dbReference>
<keyword evidence="3" id="KW-1185">Reference proteome</keyword>
<dbReference type="GO" id="GO:0016787">
    <property type="term" value="F:hydrolase activity"/>
    <property type="evidence" value="ECO:0007669"/>
    <property type="project" value="UniProtKB-KW"/>
</dbReference>
<dbReference type="InterPro" id="IPR050789">
    <property type="entry name" value="Diverse_Enzym_Activities"/>
</dbReference>
<dbReference type="InterPro" id="IPR001466">
    <property type="entry name" value="Beta-lactam-related"/>
</dbReference>
<dbReference type="SUPFAM" id="SSF56601">
    <property type="entry name" value="beta-lactamase/transpeptidase-like"/>
    <property type="match status" value="1"/>
</dbReference>
<dbReference type="Pfam" id="PF00144">
    <property type="entry name" value="Beta-lactamase"/>
    <property type="match status" value="1"/>
</dbReference>
<dbReference type="EMBL" id="JBHMEC010000009">
    <property type="protein sequence ID" value="MFB9149317.1"/>
    <property type="molecule type" value="Genomic_DNA"/>
</dbReference>
<keyword evidence="2" id="KW-0378">Hydrolase</keyword>
<feature type="domain" description="Beta-lactamase-related" evidence="1">
    <location>
        <begin position="93"/>
        <end position="372"/>
    </location>
</feature>
<accession>A0ABV5HYA7</accession>
<dbReference type="RefSeq" id="WP_377068107.1">
    <property type="nucleotide sequence ID" value="NZ_JBHMEC010000009.1"/>
</dbReference>
<gene>
    <name evidence="2" type="ORF">ACFFU4_06070</name>
</gene>
<proteinExistence type="predicted"/>
<sequence>MRNILKWAGRILLALILAAAAVGLWKREEIARLWAVNTLFSEGRIVANFSGMERAFLTVPVPRGDAPVSDLPQGTDVALPEDVTAWAEARNVTSLLVLHEGRVVHESYRLGTTAQDRRISWSVAKSFLASLIGISLERGEIATLDDPVTKYAPRLAGSAYDGVTLRQLLQMTSGVAFDEDYLDYHSDINRMGRVLALGGSMDGFAAGLSARAAPPGTRWKYVSIDTHALAMALRGATGRALPGLLSERIIAPLGLGAEPYYITDGEGVAFALGGLNLTTRDYARFGLMVARMGRHNGQQIVPEAWIAASTVPSAPTPEGALQYGLHWWMPADAREGEFYAHGIYGQYIYIDRARDAVIVVTSADRGFREDGVSEANIDALRSLAAAL</sequence>